<feature type="domain" description="EFCAB10 C-terminal EF-hand" evidence="1">
    <location>
        <begin position="71"/>
        <end position="129"/>
    </location>
</feature>
<reference evidence="3" key="1">
    <citation type="submission" date="2025-08" db="UniProtKB">
        <authorList>
            <consortium name="RefSeq"/>
        </authorList>
    </citation>
    <scope>IDENTIFICATION</scope>
</reference>
<name>A0A1S3WGC2_ERIEU</name>
<dbReference type="Pfam" id="PF24548">
    <property type="entry name" value="EF_EFCAB10_C"/>
    <property type="match status" value="1"/>
</dbReference>
<dbReference type="OrthoDB" id="10260455at2759"/>
<dbReference type="eggNOG" id="ENOG502S6BT">
    <property type="taxonomic scope" value="Eukaryota"/>
</dbReference>
<dbReference type="InterPro" id="IPR039879">
    <property type="entry name" value="EFC10"/>
</dbReference>
<dbReference type="PANTHER" id="PTHR21847:SF1">
    <property type="entry name" value="EF-HAND CALCIUM-BINDING DOMAIN-CONTAINING PROTEIN 10"/>
    <property type="match status" value="1"/>
</dbReference>
<dbReference type="RefSeq" id="XP_016045433.2">
    <property type="nucleotide sequence ID" value="XM_016189947.2"/>
</dbReference>
<dbReference type="PANTHER" id="PTHR21847">
    <property type="entry name" value="EF-HAND CALCIUM-BINDING DOMAIN-CONTAINING PROTEIN 10"/>
    <property type="match status" value="1"/>
</dbReference>
<organism evidence="2 3">
    <name type="scientific">Erinaceus europaeus</name>
    <name type="common">Western European hedgehog</name>
    <dbReference type="NCBI Taxonomy" id="9365"/>
    <lineage>
        <taxon>Eukaryota</taxon>
        <taxon>Metazoa</taxon>
        <taxon>Chordata</taxon>
        <taxon>Craniata</taxon>
        <taxon>Vertebrata</taxon>
        <taxon>Euteleostomi</taxon>
        <taxon>Mammalia</taxon>
        <taxon>Eutheria</taxon>
        <taxon>Laurasiatheria</taxon>
        <taxon>Eulipotyphla</taxon>
        <taxon>Erinaceidae</taxon>
        <taxon>Erinaceinae</taxon>
        <taxon>Erinaceus</taxon>
    </lineage>
</organism>
<dbReference type="InterPro" id="IPR049760">
    <property type="entry name" value="DD_EFCAB10"/>
</dbReference>
<dbReference type="FunCoup" id="A0A1S3WGC2">
    <property type="interactions" value="18"/>
</dbReference>
<proteinExistence type="predicted"/>
<dbReference type="InParanoid" id="A0A1S3WGC2"/>
<dbReference type="InterPro" id="IPR056587">
    <property type="entry name" value="EF_EFCAB10_C"/>
</dbReference>
<evidence type="ECO:0000313" key="2">
    <source>
        <dbReference type="Proteomes" id="UP001652624"/>
    </source>
</evidence>
<dbReference type="InterPro" id="IPR011992">
    <property type="entry name" value="EF-hand-dom_pair"/>
</dbReference>
<keyword evidence="2" id="KW-1185">Reference proteome</keyword>
<dbReference type="GeneID" id="103117011"/>
<dbReference type="SUPFAM" id="SSF47391">
    <property type="entry name" value="Dimerization-anchoring domain of cAMP-dependent PK regulatory subunit"/>
    <property type="match status" value="1"/>
</dbReference>
<evidence type="ECO:0000313" key="3">
    <source>
        <dbReference type="RefSeq" id="XP_016045433.2"/>
    </source>
</evidence>
<dbReference type="SUPFAM" id="SSF47473">
    <property type="entry name" value="EF-hand"/>
    <property type="match status" value="1"/>
</dbReference>
<dbReference type="Proteomes" id="UP001652624">
    <property type="component" value="Chromosome 8"/>
</dbReference>
<evidence type="ECO:0000259" key="1">
    <source>
        <dbReference type="Pfam" id="PF24548"/>
    </source>
</evidence>
<sequence>MEEGSSSGDREEQAKRYLEQHKILELVNYLTSMLLYHRPENPRNYLIALLERIKIAKLTGATFPNFMDHINISSMFGMMDTSNTGTISFVQYTEVLKTLGLCTEDEVIEDDGSLITLEKFSSEVNKRTQKIWSAF</sequence>
<protein>
    <submittedName>
        <fullName evidence="3">EF-hand calcium-binding domain-containing protein 10 isoform X1</fullName>
    </submittedName>
</protein>
<dbReference type="AlphaFoldDB" id="A0A1S3WGC2"/>
<dbReference type="STRING" id="9365.ENSEEUP00000009879"/>
<gene>
    <name evidence="3" type="primary">EFCAB10</name>
</gene>
<dbReference type="CDD" id="cd22976">
    <property type="entry name" value="DD_EFCAB10"/>
    <property type="match status" value="1"/>
</dbReference>
<accession>A0A1S3WGC2</accession>